<evidence type="ECO:0000256" key="1">
    <source>
        <dbReference type="ARBA" id="ARBA00022630"/>
    </source>
</evidence>
<name>A0A4P8YJP6_9ENTR</name>
<dbReference type="PROSITE" id="PS00197">
    <property type="entry name" value="2FE2S_FER_1"/>
    <property type="match status" value="1"/>
</dbReference>
<dbReference type="KEGG" id="izh:FEM41_11965"/>
<dbReference type="InterPro" id="IPR050415">
    <property type="entry name" value="MRET"/>
</dbReference>
<keyword evidence="1" id="KW-0285">Flavoprotein</keyword>
<dbReference type="GO" id="GO:0051537">
    <property type="term" value="F:2 iron, 2 sulfur cluster binding"/>
    <property type="evidence" value="ECO:0007669"/>
    <property type="project" value="UniProtKB-KW"/>
</dbReference>
<accession>A0A4P8YJP6</accession>
<dbReference type="SUPFAM" id="SSF54292">
    <property type="entry name" value="2Fe-2S ferredoxin-like"/>
    <property type="match status" value="1"/>
</dbReference>
<evidence type="ECO:0000256" key="3">
    <source>
        <dbReference type="ARBA" id="ARBA00022723"/>
    </source>
</evidence>
<reference evidence="9 10" key="1">
    <citation type="submission" date="2019-05" db="EMBL/GenBank/DDBJ databases">
        <title>Complete genome sequence of Izhakiella calystegiae KSNA2, an endophyte isolated from beach morning glory (Calystegia soldanella).</title>
        <authorList>
            <person name="Jiang L."/>
            <person name="Jeong J.C."/>
            <person name="Kim C.Y."/>
            <person name="Kim D.H."/>
            <person name="Kim S.W."/>
            <person name="Lee j."/>
        </authorList>
    </citation>
    <scope>NUCLEOTIDE SEQUENCE [LARGE SCALE GENOMIC DNA]</scope>
    <source>
        <strain evidence="9 10">KSNA2</strain>
    </source>
</reference>
<dbReference type="Gene3D" id="3.40.50.80">
    <property type="entry name" value="Nucleotide-binding domain of ferredoxin-NADP reductase (FNR) module"/>
    <property type="match status" value="1"/>
</dbReference>
<dbReference type="SUPFAM" id="SSF52343">
    <property type="entry name" value="Ferredoxin reductase-like, C-terminal NADP-linked domain"/>
    <property type="match status" value="1"/>
</dbReference>
<dbReference type="PROSITE" id="PS51085">
    <property type="entry name" value="2FE2S_FER_2"/>
    <property type="match status" value="1"/>
</dbReference>
<keyword evidence="4" id="KW-0560">Oxidoreductase</keyword>
<evidence type="ECO:0000259" key="8">
    <source>
        <dbReference type="PROSITE" id="PS51384"/>
    </source>
</evidence>
<dbReference type="PANTHER" id="PTHR47354">
    <property type="entry name" value="NADH OXIDOREDUCTASE HCR"/>
    <property type="match status" value="1"/>
</dbReference>
<evidence type="ECO:0000259" key="7">
    <source>
        <dbReference type="PROSITE" id="PS51085"/>
    </source>
</evidence>
<dbReference type="PANTHER" id="PTHR47354:SF1">
    <property type="entry name" value="CARNITINE MONOOXYGENASE REDUCTASE SUBUNIT"/>
    <property type="match status" value="1"/>
</dbReference>
<dbReference type="InterPro" id="IPR039261">
    <property type="entry name" value="FNR_nucleotide-bd"/>
</dbReference>
<keyword evidence="5" id="KW-0408">Iron</keyword>
<dbReference type="GO" id="GO:0016491">
    <property type="term" value="F:oxidoreductase activity"/>
    <property type="evidence" value="ECO:0007669"/>
    <property type="project" value="UniProtKB-KW"/>
</dbReference>
<feature type="domain" description="FAD-binding FR-type" evidence="8">
    <location>
        <begin position="2"/>
        <end position="104"/>
    </location>
</feature>
<keyword evidence="2" id="KW-0001">2Fe-2S</keyword>
<dbReference type="InterPro" id="IPR017927">
    <property type="entry name" value="FAD-bd_FR_type"/>
</dbReference>
<dbReference type="GO" id="GO:0046872">
    <property type="term" value="F:metal ion binding"/>
    <property type="evidence" value="ECO:0007669"/>
    <property type="project" value="UniProtKB-KW"/>
</dbReference>
<organism evidence="9 10">
    <name type="scientific">Jejubacter calystegiae</name>
    <dbReference type="NCBI Taxonomy" id="2579935"/>
    <lineage>
        <taxon>Bacteria</taxon>
        <taxon>Pseudomonadati</taxon>
        <taxon>Pseudomonadota</taxon>
        <taxon>Gammaproteobacteria</taxon>
        <taxon>Enterobacterales</taxon>
        <taxon>Enterobacteriaceae</taxon>
        <taxon>Jejubacter</taxon>
    </lineage>
</organism>
<dbReference type="CDD" id="cd00207">
    <property type="entry name" value="fer2"/>
    <property type="match status" value="1"/>
</dbReference>
<dbReference type="InterPro" id="IPR036010">
    <property type="entry name" value="2Fe-2S_ferredoxin-like_sf"/>
</dbReference>
<evidence type="ECO:0000313" key="10">
    <source>
        <dbReference type="Proteomes" id="UP000302163"/>
    </source>
</evidence>
<keyword evidence="3" id="KW-0479">Metal-binding</keyword>
<dbReference type="Pfam" id="PF00111">
    <property type="entry name" value="Fer2"/>
    <property type="match status" value="1"/>
</dbReference>
<dbReference type="Proteomes" id="UP000302163">
    <property type="component" value="Chromosome"/>
</dbReference>
<dbReference type="CDD" id="cd06185">
    <property type="entry name" value="PDR_like"/>
    <property type="match status" value="1"/>
</dbReference>
<sequence length="324" mass="35042">MRNTLEVMVEGIWRQGEGNLAVRLTAPDGAALPGWSPGAHIDVHLPGGLVRQYSLTGNPASRRGYLICVARDPDSRGGSRYIHESLRPGQRLTISTPRNLFPLEKADRVVLMAAGIGITPLYAMARRLEDAGVPFTLHYYVRHPEQAAFRYQLGHPFRFGDCTIYHSSAGESPRHALPEALTRPATGTRLYLCGPDGFMDHVRQSALTRGWSPENIHSEAFQPPAPSAPASSDNAFTVTLASTGQRWPVAADQTIARVLLDNGIDVPLSCEMGICGACLTPVTEGTVDHRDSVQSAAEKSGPRQQVALCCSRSLTENLTISLAP</sequence>
<dbReference type="InterPro" id="IPR001041">
    <property type="entry name" value="2Fe-2S_ferredoxin-type"/>
</dbReference>
<feature type="domain" description="2Fe-2S ferredoxin-type" evidence="7">
    <location>
        <begin position="236"/>
        <end position="324"/>
    </location>
</feature>
<evidence type="ECO:0000256" key="2">
    <source>
        <dbReference type="ARBA" id="ARBA00022714"/>
    </source>
</evidence>
<dbReference type="EMBL" id="CP040428">
    <property type="protein sequence ID" value="QCT20313.1"/>
    <property type="molecule type" value="Genomic_DNA"/>
</dbReference>
<proteinExistence type="predicted"/>
<evidence type="ECO:0000256" key="5">
    <source>
        <dbReference type="ARBA" id="ARBA00023004"/>
    </source>
</evidence>
<dbReference type="Gene3D" id="3.10.20.30">
    <property type="match status" value="1"/>
</dbReference>
<evidence type="ECO:0000256" key="6">
    <source>
        <dbReference type="ARBA" id="ARBA00023014"/>
    </source>
</evidence>
<evidence type="ECO:0000313" key="9">
    <source>
        <dbReference type="EMBL" id="QCT20313.1"/>
    </source>
</evidence>
<keyword evidence="6" id="KW-0411">Iron-sulfur</keyword>
<dbReference type="OrthoDB" id="9796486at2"/>
<dbReference type="InterPro" id="IPR006058">
    <property type="entry name" value="2Fe2S_fd_BS"/>
</dbReference>
<evidence type="ECO:0000256" key="4">
    <source>
        <dbReference type="ARBA" id="ARBA00023002"/>
    </source>
</evidence>
<dbReference type="InterPro" id="IPR012675">
    <property type="entry name" value="Beta-grasp_dom_sf"/>
</dbReference>
<dbReference type="RefSeq" id="WP_138096188.1">
    <property type="nucleotide sequence ID" value="NZ_CP040428.1"/>
</dbReference>
<dbReference type="Gene3D" id="2.40.30.10">
    <property type="entry name" value="Translation factors"/>
    <property type="match status" value="1"/>
</dbReference>
<gene>
    <name evidence="9" type="ORF">FEM41_11965</name>
</gene>
<dbReference type="PRINTS" id="PR00409">
    <property type="entry name" value="PHDIOXRDTASE"/>
</dbReference>
<dbReference type="InterPro" id="IPR017938">
    <property type="entry name" value="Riboflavin_synthase-like_b-brl"/>
</dbReference>
<dbReference type="AlphaFoldDB" id="A0A4P8YJP6"/>
<dbReference type="SUPFAM" id="SSF63380">
    <property type="entry name" value="Riboflavin synthase domain-like"/>
    <property type="match status" value="1"/>
</dbReference>
<keyword evidence="10" id="KW-1185">Reference proteome</keyword>
<protein>
    <submittedName>
        <fullName evidence="9">Oxidoreductase</fullName>
    </submittedName>
</protein>
<dbReference type="PROSITE" id="PS51384">
    <property type="entry name" value="FAD_FR"/>
    <property type="match status" value="1"/>
</dbReference>